<evidence type="ECO:0000256" key="3">
    <source>
        <dbReference type="ARBA" id="ARBA00022723"/>
    </source>
</evidence>
<reference evidence="8 9" key="1">
    <citation type="submission" date="2024-04" db="EMBL/GenBank/DDBJ databases">
        <title>Tritrichomonas musculus Genome.</title>
        <authorList>
            <person name="Alves-Ferreira E."/>
            <person name="Grigg M."/>
            <person name="Lorenzi H."/>
            <person name="Galac M."/>
        </authorList>
    </citation>
    <scope>NUCLEOTIDE SEQUENCE [LARGE SCALE GENOMIC DNA]</scope>
    <source>
        <strain evidence="8 9">EAF2021</strain>
    </source>
</reference>
<dbReference type="PANTHER" id="PTHR23431:SF3">
    <property type="entry name" value="DNA-DIRECTED RNA POLYMERASES I, II, AND III SUBUNIT RPABC5"/>
    <property type="match status" value="1"/>
</dbReference>
<dbReference type="EMBL" id="JAPFFF010000003">
    <property type="protein sequence ID" value="KAK8894315.1"/>
    <property type="molecule type" value="Genomic_DNA"/>
</dbReference>
<dbReference type="PROSITE" id="PS01112">
    <property type="entry name" value="RNA_POL_N_8KD"/>
    <property type="match status" value="1"/>
</dbReference>
<dbReference type="NCBIfam" id="NF003089">
    <property type="entry name" value="PRK04016.1"/>
    <property type="match status" value="1"/>
</dbReference>
<feature type="compositionally biased region" description="Polar residues" evidence="7">
    <location>
        <begin position="78"/>
        <end position="92"/>
    </location>
</feature>
<dbReference type="InterPro" id="IPR000268">
    <property type="entry name" value="RPABC5/Rpb10"/>
</dbReference>
<dbReference type="Pfam" id="PF01194">
    <property type="entry name" value="RNA_pol_N"/>
    <property type="match status" value="1"/>
</dbReference>
<keyword evidence="3" id="KW-0479">Metal-binding</keyword>
<gene>
    <name evidence="8" type="ORF">M9Y10_022750</name>
</gene>
<dbReference type="InterPro" id="IPR020789">
    <property type="entry name" value="RNA_pol_suN_Zn-BS"/>
</dbReference>
<keyword evidence="4" id="KW-0862">Zinc</keyword>
<feature type="region of interest" description="Disordered" evidence="7">
    <location>
        <begin position="70"/>
        <end position="92"/>
    </location>
</feature>
<evidence type="ECO:0000256" key="7">
    <source>
        <dbReference type="SAM" id="MobiDB-lite"/>
    </source>
</evidence>
<dbReference type="InterPro" id="IPR023580">
    <property type="entry name" value="RNA_pol_su_RPB10"/>
</dbReference>
<keyword evidence="2 8" id="KW-0240">DNA-directed RNA polymerase</keyword>
<comment type="similarity">
    <text evidence="6">Belongs to the archaeal Rpo10/eukaryotic RPB10 RNA polymerase subunit family.</text>
</comment>
<evidence type="ECO:0000313" key="9">
    <source>
        <dbReference type="Proteomes" id="UP001470230"/>
    </source>
</evidence>
<evidence type="ECO:0000256" key="6">
    <source>
        <dbReference type="ARBA" id="ARBA00025720"/>
    </source>
</evidence>
<dbReference type="PANTHER" id="PTHR23431">
    <property type="entry name" value="DNA-DIRECTED RNA POLYMERASES I, II, AND III SUBUNIT RPABC5 FAMILY MEMBER"/>
    <property type="match status" value="1"/>
</dbReference>
<sequence>MIIPIRCFTCGNILGNKWEAYNQMISDGMAPKQALDRLGLKRFCCRRMMLAHVDLIDRMLRYTRTDAGVDIDSEGVSDSETGSNDNNSSDSL</sequence>
<accession>A0ABR2KT61</accession>
<keyword evidence="9" id="KW-1185">Reference proteome</keyword>
<evidence type="ECO:0000256" key="4">
    <source>
        <dbReference type="ARBA" id="ARBA00022833"/>
    </source>
</evidence>
<evidence type="ECO:0000313" key="8">
    <source>
        <dbReference type="EMBL" id="KAK8894315.1"/>
    </source>
</evidence>
<name>A0ABR2KT61_9EUKA</name>
<dbReference type="HAMAP" id="MF_00250">
    <property type="entry name" value="RNApol_arch_Rpo10"/>
    <property type="match status" value="1"/>
</dbReference>
<dbReference type="Gene3D" id="1.10.10.60">
    <property type="entry name" value="Homeodomain-like"/>
    <property type="match status" value="1"/>
</dbReference>
<evidence type="ECO:0000256" key="2">
    <source>
        <dbReference type="ARBA" id="ARBA00022478"/>
    </source>
</evidence>
<comment type="caution">
    <text evidence="8">The sequence shown here is derived from an EMBL/GenBank/DDBJ whole genome shotgun (WGS) entry which is preliminary data.</text>
</comment>
<evidence type="ECO:0000256" key="5">
    <source>
        <dbReference type="ARBA" id="ARBA00023163"/>
    </source>
</evidence>
<organism evidence="8 9">
    <name type="scientific">Tritrichomonas musculus</name>
    <dbReference type="NCBI Taxonomy" id="1915356"/>
    <lineage>
        <taxon>Eukaryota</taxon>
        <taxon>Metamonada</taxon>
        <taxon>Parabasalia</taxon>
        <taxon>Tritrichomonadida</taxon>
        <taxon>Tritrichomonadidae</taxon>
        <taxon>Tritrichomonas</taxon>
    </lineage>
</organism>
<protein>
    <recommendedName>
        <fullName evidence="1">DNA-directed RNA polymerases I, II, and III subunit RPABC5</fullName>
    </recommendedName>
</protein>
<dbReference type="Proteomes" id="UP001470230">
    <property type="component" value="Unassembled WGS sequence"/>
</dbReference>
<dbReference type="GO" id="GO:0000428">
    <property type="term" value="C:DNA-directed RNA polymerase complex"/>
    <property type="evidence" value="ECO:0007669"/>
    <property type="project" value="UniProtKB-KW"/>
</dbReference>
<proteinExistence type="inferred from homology"/>
<evidence type="ECO:0000256" key="1">
    <source>
        <dbReference type="ARBA" id="ARBA00020813"/>
    </source>
</evidence>
<dbReference type="SUPFAM" id="SSF46924">
    <property type="entry name" value="RNA polymerase subunit RPB10"/>
    <property type="match status" value="1"/>
</dbReference>
<keyword evidence="5" id="KW-0804">Transcription</keyword>